<comment type="similarity">
    <text evidence="7">Belongs to the binding-protein-dependent transport system permease family.</text>
</comment>
<dbReference type="HOGENOM" id="CLU_016047_1_2_9"/>
<evidence type="ECO:0000259" key="8">
    <source>
        <dbReference type="PROSITE" id="PS50928"/>
    </source>
</evidence>
<evidence type="ECO:0000256" key="4">
    <source>
        <dbReference type="ARBA" id="ARBA00022692"/>
    </source>
</evidence>
<organism evidence="9 10">
    <name type="scientific">[Clostridium] cellulosi</name>
    <dbReference type="NCBI Taxonomy" id="29343"/>
    <lineage>
        <taxon>Bacteria</taxon>
        <taxon>Bacillati</taxon>
        <taxon>Bacillota</taxon>
        <taxon>Clostridia</taxon>
        <taxon>Eubacteriales</taxon>
        <taxon>Oscillospiraceae</taxon>
        <taxon>Oscillospiraceae incertae sedis</taxon>
    </lineage>
</organism>
<sequence length="275" mass="31040">MKKESVLSKIFLFFIPLTLILIFTLFPFYWTLITSIKTPKEIFQLTYWPHSVSFSNYIKLFTQSDYLICLRNSFLVAACTTLVTLCTTLLAAYAFSRYRFKGKKAFLTIFLMINMFPSVLLLVPLFAIMRNLHILYTPGALILAYSTFTIPFSVWMLTGFLNDLPSALEEAAMVDGCNRPKAFVRIILPIAVPGIVATGVYIFINAWNEYTYAVMFTNNTSRTIPVFLKLLVGEFNIDWGLLTAGGIITILPICIMFMFVQKSLIQGLTAGAVKG</sequence>
<dbReference type="OrthoDB" id="153186at2"/>
<reference evidence="10" key="1">
    <citation type="submission" date="2014-07" db="EMBL/GenBank/DDBJ databases">
        <authorList>
            <person name="Wibberg D."/>
        </authorList>
    </citation>
    <scope>NUCLEOTIDE SEQUENCE [LARGE SCALE GENOMIC DNA]</scope>
    <source>
        <strain evidence="10">DG5</strain>
    </source>
</reference>
<feature type="transmembrane region" description="Helical" evidence="7">
    <location>
        <begin position="182"/>
        <end position="204"/>
    </location>
</feature>
<dbReference type="Pfam" id="PF00528">
    <property type="entry name" value="BPD_transp_1"/>
    <property type="match status" value="1"/>
</dbReference>
<dbReference type="KEGG" id="ccel:CCDG5_1862"/>
<dbReference type="SUPFAM" id="SSF161098">
    <property type="entry name" value="MetI-like"/>
    <property type="match status" value="1"/>
</dbReference>
<feature type="transmembrane region" description="Helical" evidence="7">
    <location>
        <begin position="74"/>
        <end position="95"/>
    </location>
</feature>
<evidence type="ECO:0000313" key="9">
    <source>
        <dbReference type="EMBL" id="CDZ24960.1"/>
    </source>
</evidence>
<keyword evidence="5 7" id="KW-1133">Transmembrane helix</keyword>
<evidence type="ECO:0000256" key="1">
    <source>
        <dbReference type="ARBA" id="ARBA00004651"/>
    </source>
</evidence>
<feature type="transmembrane region" description="Helical" evidence="7">
    <location>
        <begin position="12"/>
        <end position="30"/>
    </location>
</feature>
<dbReference type="PANTHER" id="PTHR32243:SF18">
    <property type="entry name" value="INNER MEMBRANE ABC TRANSPORTER PERMEASE PROTEIN YCJP"/>
    <property type="match status" value="1"/>
</dbReference>
<dbReference type="InterPro" id="IPR035906">
    <property type="entry name" value="MetI-like_sf"/>
</dbReference>
<keyword evidence="3" id="KW-1003">Cell membrane</keyword>
<name>A0A078KUV7_9FIRM</name>
<dbReference type="STRING" id="29343.CCDG5_1862"/>
<evidence type="ECO:0000256" key="5">
    <source>
        <dbReference type="ARBA" id="ARBA00022989"/>
    </source>
</evidence>
<evidence type="ECO:0000256" key="6">
    <source>
        <dbReference type="ARBA" id="ARBA00023136"/>
    </source>
</evidence>
<dbReference type="Gene3D" id="1.10.3720.10">
    <property type="entry name" value="MetI-like"/>
    <property type="match status" value="1"/>
</dbReference>
<feature type="domain" description="ABC transmembrane type-1" evidence="8">
    <location>
        <begin position="70"/>
        <end position="260"/>
    </location>
</feature>
<keyword evidence="6 7" id="KW-0472">Membrane</keyword>
<dbReference type="InterPro" id="IPR050901">
    <property type="entry name" value="BP-dep_ABC_trans_perm"/>
</dbReference>
<dbReference type="Proteomes" id="UP000032431">
    <property type="component" value="Chromosome I"/>
</dbReference>
<keyword evidence="10" id="KW-1185">Reference proteome</keyword>
<evidence type="ECO:0000256" key="3">
    <source>
        <dbReference type="ARBA" id="ARBA00022475"/>
    </source>
</evidence>
<dbReference type="CDD" id="cd06261">
    <property type="entry name" value="TM_PBP2"/>
    <property type="match status" value="1"/>
</dbReference>
<dbReference type="AlphaFoldDB" id="A0A078KUV7"/>
<evidence type="ECO:0000256" key="2">
    <source>
        <dbReference type="ARBA" id="ARBA00022448"/>
    </source>
</evidence>
<feature type="transmembrane region" description="Helical" evidence="7">
    <location>
        <begin position="239"/>
        <end position="260"/>
    </location>
</feature>
<feature type="transmembrane region" description="Helical" evidence="7">
    <location>
        <begin position="140"/>
        <end position="161"/>
    </location>
</feature>
<dbReference type="InterPro" id="IPR000515">
    <property type="entry name" value="MetI-like"/>
</dbReference>
<dbReference type="PANTHER" id="PTHR32243">
    <property type="entry name" value="MALTOSE TRANSPORT SYSTEM PERMEASE-RELATED"/>
    <property type="match status" value="1"/>
</dbReference>
<evidence type="ECO:0000256" key="7">
    <source>
        <dbReference type="RuleBase" id="RU363032"/>
    </source>
</evidence>
<dbReference type="PROSITE" id="PS50928">
    <property type="entry name" value="ABC_TM1"/>
    <property type="match status" value="1"/>
</dbReference>
<accession>A0A078KUV7</accession>
<dbReference type="GO" id="GO:0005886">
    <property type="term" value="C:plasma membrane"/>
    <property type="evidence" value="ECO:0007669"/>
    <property type="project" value="UniProtKB-SubCell"/>
</dbReference>
<feature type="transmembrane region" description="Helical" evidence="7">
    <location>
        <begin position="107"/>
        <end position="128"/>
    </location>
</feature>
<dbReference type="EMBL" id="LM995447">
    <property type="protein sequence ID" value="CDZ24960.1"/>
    <property type="molecule type" value="Genomic_DNA"/>
</dbReference>
<proteinExistence type="inferred from homology"/>
<gene>
    <name evidence="9" type="ORF">CCDG5_1862</name>
</gene>
<evidence type="ECO:0000313" key="10">
    <source>
        <dbReference type="Proteomes" id="UP000032431"/>
    </source>
</evidence>
<dbReference type="PATRIC" id="fig|29343.3.peg.1956"/>
<keyword evidence="2 7" id="KW-0813">Transport</keyword>
<comment type="subcellular location">
    <subcellularLocation>
        <location evidence="1 7">Cell membrane</location>
        <topology evidence="1 7">Multi-pass membrane protein</topology>
    </subcellularLocation>
</comment>
<protein>
    <recommendedName>
        <fullName evidence="8">ABC transmembrane type-1 domain-containing protein</fullName>
    </recommendedName>
</protein>
<dbReference type="GO" id="GO:0055085">
    <property type="term" value="P:transmembrane transport"/>
    <property type="evidence" value="ECO:0007669"/>
    <property type="project" value="InterPro"/>
</dbReference>
<keyword evidence="4 7" id="KW-0812">Transmembrane</keyword>